<feature type="domain" description="HTH tetR-type" evidence="3">
    <location>
        <begin position="3"/>
        <end position="63"/>
    </location>
</feature>
<dbReference type="EMBL" id="SRYD01000044">
    <property type="protein sequence ID" value="TGY72026.1"/>
    <property type="molecule type" value="Genomic_DNA"/>
</dbReference>
<evidence type="ECO:0000313" key="4">
    <source>
        <dbReference type="EMBL" id="ANU63804.1"/>
    </source>
</evidence>
<keyword evidence="6" id="KW-1185">Reference proteome</keyword>
<reference evidence="4" key="2">
    <citation type="submission" date="2017-04" db="EMBL/GenBank/DDBJ databases">
        <title>Complete Genome Sequences of Twelve Strains of a Stable Defined Moderately Diverse Mouse Microbiota 2 (sDMDMm2).</title>
        <authorList>
            <person name="Uchimura Y."/>
            <person name="Wyss M."/>
            <person name="Brugiroux S."/>
            <person name="Limenitakis J.P."/>
            <person name="Stecher B."/>
            <person name="McCoy K.D."/>
            <person name="Macpherson A.J."/>
        </authorList>
    </citation>
    <scope>NUCLEOTIDE SEQUENCE</scope>
    <source>
        <strain evidence="4">YL27</strain>
    </source>
</reference>
<dbReference type="Proteomes" id="UP000186351">
    <property type="component" value="Chromosome"/>
</dbReference>
<evidence type="ECO:0000256" key="1">
    <source>
        <dbReference type="ARBA" id="ARBA00023125"/>
    </source>
</evidence>
<dbReference type="PANTHER" id="PTHR43479:SF11">
    <property type="entry name" value="ACREF_ENVCD OPERON REPRESSOR-RELATED"/>
    <property type="match status" value="1"/>
</dbReference>
<keyword evidence="1 2" id="KW-0238">DNA-binding</keyword>
<accession>A0A1Z2XI46</accession>
<evidence type="ECO:0000259" key="3">
    <source>
        <dbReference type="PROSITE" id="PS50977"/>
    </source>
</evidence>
<evidence type="ECO:0000256" key="2">
    <source>
        <dbReference type="PROSITE-ProRule" id="PRU00335"/>
    </source>
</evidence>
<evidence type="ECO:0000313" key="7">
    <source>
        <dbReference type="Proteomes" id="UP000306630"/>
    </source>
</evidence>
<dbReference type="Proteomes" id="UP000306630">
    <property type="component" value="Unassembled WGS sequence"/>
</dbReference>
<dbReference type="RefSeq" id="WP_068961105.1">
    <property type="nucleotide sequence ID" value="NZ_CAJTAP010000003.1"/>
</dbReference>
<organism evidence="4 6">
    <name type="scientific">Muribaculum intestinale</name>
    <dbReference type="NCBI Taxonomy" id="1796646"/>
    <lineage>
        <taxon>Bacteria</taxon>
        <taxon>Pseudomonadati</taxon>
        <taxon>Bacteroidota</taxon>
        <taxon>Bacteroidia</taxon>
        <taxon>Bacteroidales</taxon>
        <taxon>Muribaculaceae</taxon>
        <taxon>Muribaculum</taxon>
    </lineage>
</organism>
<dbReference type="KEGG" id="pary:A4V02_08740"/>
<reference evidence="5 7" key="3">
    <citation type="submission" date="2019-04" db="EMBL/GenBank/DDBJ databases">
        <title>Microbes associate with the intestines of laboratory mice.</title>
        <authorList>
            <person name="Navarre W."/>
            <person name="Wong E."/>
            <person name="Huang K."/>
            <person name="Tropini C."/>
            <person name="Ng K."/>
            <person name="Yu B."/>
        </authorList>
    </citation>
    <scope>NUCLEOTIDE SEQUENCE [LARGE SCALE GENOMIC DNA]</scope>
    <source>
        <strain evidence="5 7">NM06_A21</strain>
    </source>
</reference>
<sequence>MASKTREKLIEVARQLFAHKGIENTTMSDIATASEKGRRTIYTYFKNKREIYNAVIEKESEQVVGRLREIFAIDMNPLEKLMRFIDVRIDIVEETIRHERESPVLRTLMVRDVRRMERIRNLAVEKEIEMLRQIMDDGVNMGLFSRERINDAFMAMIMMFQGIELSIMRNNFAFYGIERDEVRVRAKNFILAALTRDDTQATNNPPLQPTDNKH</sequence>
<dbReference type="PROSITE" id="PS50977">
    <property type="entry name" value="HTH_TETR_2"/>
    <property type="match status" value="1"/>
</dbReference>
<dbReference type="InterPro" id="IPR009057">
    <property type="entry name" value="Homeodomain-like_sf"/>
</dbReference>
<dbReference type="Gene3D" id="1.10.357.10">
    <property type="entry name" value="Tetracycline Repressor, domain 2"/>
    <property type="match status" value="1"/>
</dbReference>
<dbReference type="AlphaFoldDB" id="A0A1B1SAH9"/>
<dbReference type="GO" id="GO:0003677">
    <property type="term" value="F:DNA binding"/>
    <property type="evidence" value="ECO:0007669"/>
    <property type="project" value="UniProtKB-UniRule"/>
</dbReference>
<gene>
    <name evidence="4" type="ORF">A4V02_08740</name>
    <name evidence="5" type="ORF">E5333_10795</name>
</gene>
<dbReference type="EMBL" id="CP015402">
    <property type="protein sequence ID" value="ANU63804.1"/>
    <property type="molecule type" value="Genomic_DNA"/>
</dbReference>
<dbReference type="OrthoDB" id="9789566at2"/>
<evidence type="ECO:0000313" key="6">
    <source>
        <dbReference type="Proteomes" id="UP000186351"/>
    </source>
</evidence>
<dbReference type="GeneID" id="65536951"/>
<evidence type="ECO:0000313" key="5">
    <source>
        <dbReference type="EMBL" id="TGY72026.1"/>
    </source>
</evidence>
<dbReference type="STRING" id="1796646.A4V02_08740"/>
<feature type="DNA-binding region" description="H-T-H motif" evidence="2">
    <location>
        <begin position="26"/>
        <end position="45"/>
    </location>
</feature>
<dbReference type="SUPFAM" id="SSF46689">
    <property type="entry name" value="Homeodomain-like"/>
    <property type="match status" value="1"/>
</dbReference>
<dbReference type="InterPro" id="IPR001647">
    <property type="entry name" value="HTH_TetR"/>
</dbReference>
<dbReference type="Gene3D" id="1.10.10.60">
    <property type="entry name" value="Homeodomain-like"/>
    <property type="match status" value="1"/>
</dbReference>
<dbReference type="PANTHER" id="PTHR43479">
    <property type="entry name" value="ACREF/ENVCD OPERON REPRESSOR-RELATED"/>
    <property type="match status" value="1"/>
</dbReference>
<proteinExistence type="predicted"/>
<accession>A0A1B1SAH9</accession>
<name>A0A1B1SAH9_9BACT</name>
<protein>
    <submittedName>
        <fullName evidence="4">TetR family transcriptional regulator</fullName>
    </submittedName>
</protein>
<dbReference type="PRINTS" id="PR00455">
    <property type="entry name" value="HTHTETR"/>
</dbReference>
<reference evidence="6" key="1">
    <citation type="submission" date="2016-04" db="EMBL/GenBank/DDBJ databases">
        <title>Complete Genome Sequences of Twelve Strains of a Stable Defined Moderately Diverse Mouse Microbiota 2 (sDMDMm2).</title>
        <authorList>
            <person name="Uchimura Y."/>
            <person name="Wyss M."/>
            <person name="Brugiroux S."/>
            <person name="Limenitakis J.P."/>
            <person name="Stecher B."/>
            <person name="McCoy K.D."/>
            <person name="Macpherson A.J."/>
        </authorList>
    </citation>
    <scope>NUCLEOTIDE SEQUENCE [LARGE SCALE GENOMIC DNA]</scope>
    <source>
        <strain evidence="6">YL27</strain>
    </source>
</reference>
<dbReference type="Pfam" id="PF00440">
    <property type="entry name" value="TetR_N"/>
    <property type="match status" value="1"/>
</dbReference>
<dbReference type="InterPro" id="IPR050624">
    <property type="entry name" value="HTH-type_Tx_Regulator"/>
</dbReference>